<dbReference type="EMBL" id="SFCI01001134">
    <property type="protein sequence ID" value="TFY76676.1"/>
    <property type="molecule type" value="Genomic_DNA"/>
</dbReference>
<organism evidence="5 6">
    <name type="scientific">Hericium alpestre</name>
    <dbReference type="NCBI Taxonomy" id="135208"/>
    <lineage>
        <taxon>Eukaryota</taxon>
        <taxon>Fungi</taxon>
        <taxon>Dikarya</taxon>
        <taxon>Basidiomycota</taxon>
        <taxon>Agaricomycotina</taxon>
        <taxon>Agaricomycetes</taxon>
        <taxon>Russulales</taxon>
        <taxon>Hericiaceae</taxon>
        <taxon>Hericium</taxon>
    </lineage>
</organism>
<dbReference type="PROSITE" id="PS50297">
    <property type="entry name" value="ANK_REP_REGION"/>
    <property type="match status" value="1"/>
</dbReference>
<feature type="compositionally biased region" description="Low complexity" evidence="4">
    <location>
        <begin position="912"/>
        <end position="930"/>
    </location>
</feature>
<dbReference type="PANTHER" id="PTHR24173:SF74">
    <property type="entry name" value="ANKYRIN REPEAT DOMAIN-CONTAINING PROTEIN 16"/>
    <property type="match status" value="1"/>
</dbReference>
<dbReference type="STRING" id="135208.A0A4Y9ZP64"/>
<feature type="compositionally biased region" description="Basic and acidic residues" evidence="4">
    <location>
        <begin position="587"/>
        <end position="597"/>
    </location>
</feature>
<feature type="compositionally biased region" description="Acidic residues" evidence="4">
    <location>
        <begin position="1087"/>
        <end position="1096"/>
    </location>
</feature>
<feature type="compositionally biased region" description="Basic and acidic residues" evidence="4">
    <location>
        <begin position="1403"/>
        <end position="1416"/>
    </location>
</feature>
<feature type="region of interest" description="Disordered" evidence="4">
    <location>
        <begin position="703"/>
        <end position="812"/>
    </location>
</feature>
<comment type="caution">
    <text evidence="5">The sequence shown here is derived from an EMBL/GenBank/DDBJ whole genome shotgun (WGS) entry which is preliminary data.</text>
</comment>
<feature type="region of interest" description="Disordered" evidence="4">
    <location>
        <begin position="904"/>
        <end position="936"/>
    </location>
</feature>
<evidence type="ECO:0008006" key="7">
    <source>
        <dbReference type="Google" id="ProtNLM"/>
    </source>
</evidence>
<dbReference type="SUPFAM" id="SSF48403">
    <property type="entry name" value="Ankyrin repeat"/>
    <property type="match status" value="2"/>
</dbReference>
<proteinExistence type="predicted"/>
<dbReference type="PANTHER" id="PTHR24173">
    <property type="entry name" value="ANKYRIN REPEAT CONTAINING"/>
    <property type="match status" value="1"/>
</dbReference>
<feature type="region of interest" description="Disordered" evidence="4">
    <location>
        <begin position="1011"/>
        <end position="1030"/>
    </location>
</feature>
<sequence length="1457" mass="159653">MTSRVRHTLTRNIEFIDAVTHGDEDAARWALEAGADVNATDAAGRSSVACAITGESWKTVDASDASFMTTGRLNVLRLLVEHQHISLYSLNAPQDAMNGVTPLGMASWLNAPDVVHVLLDSSSGAVAVNGMDAHGVTALMYASRDGNLDVIKSIVSAGGRPDFRDRHHRTSVQYSLDHPQVLWVCEEALRRHRAQECQSGNARQLSLVAQVDIDLKHEATSHEIQNYPPTHLFSPTDILTNTNALVKCIITADIPVLQSLLFPPPLISSDASPASLATPAPVLVNKPDAEDWSPIHYCTSVRQPSIEVLDILYRAGADVSLFSRTGNCTPLHCLARRKRGADSLRGSESSKILYQFVVHLVRDLDAPLAALDLNKDTCIHVAAEHGDSAEVLRALLDCDKDGSVRETKNSRGLTALEIAKPEFRIVFGVLDEHLRPESSASLLTVRPLHSYSSVPSLASVASDVASIRLCSSPVSPVSPITSVSSPIEDPTSASQRLIRNLRFISHELEENPESAVSDLDRLQTVLKQTAVQSTHLLSQLRSRITDVRDELSGAHDNWAKTDSMLDAVAQTVDEKLKRHRVVAEKRPSGEFYGRQRSDTTVSADSQTTAVGSESDELASAKPAAPGHRGASPRLNASTSHVLDLAEPKNGEIHDDLLASWPSWLDPFEAKVRSPLEPQFGQETGSPKGHSRLKASKSMIDLRRTSISPVKAPSTSSSDPPRTRPRADTIAGGMKNPSETAKDGETSSAARLKAWFKRKLKPERPERPAKPVPELPPARSSTEPRSSLTTLCEQDEHAAESPCKKEFGDQENGSEKVLHFSYRPLAAAGKDMARIDESMTNAGKYVASAYRSLVQAEQIIKRALKRREALIQEHRSAHSVDAGLAAVLAWEPSSVPSIDISTATPFPSRARSDSSASAHSSVASALTSSSSEGEDDDVKQLHRLLTRKTEARIDEASYQVERVDVWLRVVQDVLRGVETHNPLSDGGVDHGHVDQHGQALDPHLSQVGLDSRQHYHGHYPPPHVLPPDASQAHHPEHLAFYQAPPHDLSAQAVERQQGHSAPKRKQVEGAYPSSSKKRRQSDATFDAEGGEEGEGGEGEGNGSGARHWTDDEKTKLFTWLMGAGEDEHFDALRTKKNTCFRDCALDAFGGRKTFLAVKGCYERNFVVFKQIYAFETFTSQMQRGTVDTESEVDRLREYERRIYAARKAGFHVGNLTSRLLDHWHRMGWYNTFYSRWNGDPGIRKPPGRARTMGPPSAPAMHPQSSSGDSHIEPSLRGETPLPMPGPSQDRAYEQDNTTFAPQEPEPMMSPPQTPGPPPAHQPYAAPAPFAMAPHTAPPPPQPGASIAAVEQTVASMSTMAQTMMSACMRLLQAQAEDSKARLDYLKRREEREVEEGRLRMELEKKRQERENADRERMQQNAKLKQKSDLATEILSNPGVEASVKQAAGDYLKKLFAND</sequence>
<feature type="region of interest" description="Disordered" evidence="4">
    <location>
        <begin position="587"/>
        <end position="634"/>
    </location>
</feature>
<feature type="compositionally biased region" description="Low complexity" evidence="4">
    <location>
        <begin position="1320"/>
        <end position="1333"/>
    </location>
</feature>
<evidence type="ECO:0000256" key="2">
    <source>
        <dbReference type="ARBA" id="ARBA00023043"/>
    </source>
</evidence>
<feature type="compositionally biased region" description="Basic and acidic residues" evidence="4">
    <location>
        <begin position="793"/>
        <end position="812"/>
    </location>
</feature>
<feature type="compositionally biased region" description="Polar residues" evidence="4">
    <location>
        <begin position="778"/>
        <end position="791"/>
    </location>
</feature>
<dbReference type="InterPro" id="IPR036770">
    <property type="entry name" value="Ankyrin_rpt-contain_sf"/>
</dbReference>
<protein>
    <recommendedName>
        <fullName evidence="7">Ankyrin</fullName>
    </recommendedName>
</protein>
<reference evidence="5 6" key="1">
    <citation type="submission" date="2019-02" db="EMBL/GenBank/DDBJ databases">
        <title>Genome sequencing of the rare red list fungi Hericium alpestre (H. flagellum).</title>
        <authorList>
            <person name="Buettner E."/>
            <person name="Kellner H."/>
        </authorList>
    </citation>
    <scope>NUCLEOTIDE SEQUENCE [LARGE SCALE GENOMIC DNA]</scope>
    <source>
        <strain evidence="5 6">DSM 108284</strain>
    </source>
</reference>
<dbReference type="InterPro" id="IPR002110">
    <property type="entry name" value="Ankyrin_rpt"/>
</dbReference>
<dbReference type="Proteomes" id="UP000298061">
    <property type="component" value="Unassembled WGS sequence"/>
</dbReference>
<evidence type="ECO:0000256" key="4">
    <source>
        <dbReference type="SAM" id="MobiDB-lite"/>
    </source>
</evidence>
<name>A0A4Y9ZP64_9AGAM</name>
<evidence type="ECO:0000256" key="3">
    <source>
        <dbReference type="PROSITE-ProRule" id="PRU00023"/>
    </source>
</evidence>
<feature type="region of interest" description="Disordered" evidence="4">
    <location>
        <begin position="1403"/>
        <end position="1428"/>
    </location>
</feature>
<evidence type="ECO:0000313" key="6">
    <source>
        <dbReference type="Proteomes" id="UP000298061"/>
    </source>
</evidence>
<dbReference type="Gene3D" id="1.25.40.20">
    <property type="entry name" value="Ankyrin repeat-containing domain"/>
    <property type="match status" value="2"/>
</dbReference>
<evidence type="ECO:0000313" key="5">
    <source>
        <dbReference type="EMBL" id="TFY76676.1"/>
    </source>
</evidence>
<feature type="region of interest" description="Disordered" evidence="4">
    <location>
        <begin position="1238"/>
        <end position="1344"/>
    </location>
</feature>
<evidence type="ECO:0000256" key="1">
    <source>
        <dbReference type="ARBA" id="ARBA00022737"/>
    </source>
</evidence>
<keyword evidence="2 3" id="KW-0040">ANK repeat</keyword>
<keyword evidence="1" id="KW-0677">Repeat</keyword>
<accession>A0A4Y9ZP64</accession>
<gene>
    <name evidence="5" type="ORF">EWM64_g7338</name>
</gene>
<dbReference type="OrthoDB" id="539213at2759"/>
<dbReference type="SMART" id="SM00248">
    <property type="entry name" value="ANK"/>
    <property type="match status" value="6"/>
</dbReference>
<feature type="region of interest" description="Disordered" evidence="4">
    <location>
        <begin position="1050"/>
        <end position="1107"/>
    </location>
</feature>
<dbReference type="Pfam" id="PF12796">
    <property type="entry name" value="Ank_2"/>
    <property type="match status" value="1"/>
</dbReference>
<dbReference type="PROSITE" id="PS50088">
    <property type="entry name" value="ANK_REPEAT"/>
    <property type="match status" value="1"/>
</dbReference>
<feature type="compositionally biased region" description="Polar residues" evidence="4">
    <location>
        <begin position="598"/>
        <end position="611"/>
    </location>
</feature>
<keyword evidence="6" id="KW-1185">Reference proteome</keyword>
<feature type="compositionally biased region" description="Pro residues" evidence="4">
    <location>
        <begin position="1302"/>
        <end position="1319"/>
    </location>
</feature>
<feature type="repeat" description="ANK" evidence="3">
    <location>
        <begin position="134"/>
        <end position="166"/>
    </location>
</feature>